<name>A0A016T5F1_9BILA</name>
<comment type="caution">
    <text evidence="1">The sequence shown here is derived from an EMBL/GenBank/DDBJ whole genome shotgun (WGS) entry which is preliminary data.</text>
</comment>
<protein>
    <recommendedName>
        <fullName evidence="3">C-type lectin domain-containing protein</fullName>
    </recommendedName>
</protein>
<dbReference type="Proteomes" id="UP000024635">
    <property type="component" value="Unassembled WGS sequence"/>
</dbReference>
<keyword evidence="2" id="KW-1185">Reference proteome</keyword>
<proteinExistence type="predicted"/>
<sequence>MFSDIRGGGQVEMGPQQVVPGCGPKIYNRRSVPEFITCAMGGSIADEEEDNFVRGITQYFDGSSISCPHSKNGKYFVGRIFNSAGNVKSWVDGSTANYINPKSVIDWKLGPNYIYIDGNGWSTAPTVDDACFYLCKEPASSTP</sequence>
<dbReference type="OrthoDB" id="1434354at2759"/>
<dbReference type="InterPro" id="IPR016187">
    <property type="entry name" value="CTDL_fold"/>
</dbReference>
<dbReference type="SUPFAM" id="SSF56436">
    <property type="entry name" value="C-type lectin-like"/>
    <property type="match status" value="1"/>
</dbReference>
<dbReference type="AlphaFoldDB" id="A0A016T5F1"/>
<evidence type="ECO:0000313" key="1">
    <source>
        <dbReference type="EMBL" id="EYB97935.1"/>
    </source>
</evidence>
<dbReference type="EMBL" id="JARK01001471">
    <property type="protein sequence ID" value="EYB97935.1"/>
    <property type="molecule type" value="Genomic_DNA"/>
</dbReference>
<organism evidence="1 2">
    <name type="scientific">Ancylostoma ceylanicum</name>
    <dbReference type="NCBI Taxonomy" id="53326"/>
    <lineage>
        <taxon>Eukaryota</taxon>
        <taxon>Metazoa</taxon>
        <taxon>Ecdysozoa</taxon>
        <taxon>Nematoda</taxon>
        <taxon>Chromadorea</taxon>
        <taxon>Rhabditida</taxon>
        <taxon>Rhabditina</taxon>
        <taxon>Rhabditomorpha</taxon>
        <taxon>Strongyloidea</taxon>
        <taxon>Ancylostomatidae</taxon>
        <taxon>Ancylostomatinae</taxon>
        <taxon>Ancylostoma</taxon>
    </lineage>
</organism>
<evidence type="ECO:0000313" key="2">
    <source>
        <dbReference type="Proteomes" id="UP000024635"/>
    </source>
</evidence>
<reference evidence="2" key="1">
    <citation type="journal article" date="2015" name="Nat. Genet.">
        <title>The genome and transcriptome of the zoonotic hookworm Ancylostoma ceylanicum identify infection-specific gene families.</title>
        <authorList>
            <person name="Schwarz E.M."/>
            <person name="Hu Y."/>
            <person name="Antoshechkin I."/>
            <person name="Miller M.M."/>
            <person name="Sternberg P.W."/>
            <person name="Aroian R.V."/>
        </authorList>
    </citation>
    <scope>NUCLEOTIDE SEQUENCE</scope>
    <source>
        <strain evidence="2">HY135</strain>
    </source>
</reference>
<gene>
    <name evidence="1" type="primary">Acey_s0135.g1901</name>
    <name evidence="1" type="ORF">Y032_0135g1901</name>
</gene>
<evidence type="ECO:0008006" key="3">
    <source>
        <dbReference type="Google" id="ProtNLM"/>
    </source>
</evidence>
<accession>A0A016T5F1</accession>